<dbReference type="FunFam" id="3.40.50.300:FF:000218">
    <property type="entry name" value="Multidrug ABC transporter ATP-binding protein"/>
    <property type="match status" value="1"/>
</dbReference>
<feature type="domain" description="ABC transmembrane type-1" evidence="11">
    <location>
        <begin position="38"/>
        <end position="322"/>
    </location>
</feature>
<dbReference type="FunFam" id="1.20.1560.10:FF:000011">
    <property type="entry name" value="Multidrug ABC transporter ATP-binding protein"/>
    <property type="match status" value="1"/>
</dbReference>
<dbReference type="Gene3D" id="3.40.50.300">
    <property type="entry name" value="P-loop containing nucleotide triphosphate hydrolases"/>
    <property type="match status" value="1"/>
</dbReference>
<accession>A0A318SAT5</accession>
<dbReference type="SUPFAM" id="SSF90123">
    <property type="entry name" value="ABC transporter transmembrane region"/>
    <property type="match status" value="1"/>
</dbReference>
<dbReference type="Pfam" id="PF00005">
    <property type="entry name" value="ABC_tran"/>
    <property type="match status" value="1"/>
</dbReference>
<dbReference type="OrthoDB" id="9769895at2"/>
<feature type="domain" description="ABC transporter" evidence="10">
    <location>
        <begin position="356"/>
        <end position="592"/>
    </location>
</feature>
<dbReference type="RefSeq" id="WP_110885684.1">
    <property type="nucleotide sequence ID" value="NZ_QJSX01000003.1"/>
</dbReference>
<dbReference type="InterPro" id="IPR003439">
    <property type="entry name" value="ABC_transporter-like_ATP-bd"/>
</dbReference>
<dbReference type="InterPro" id="IPR017871">
    <property type="entry name" value="ABC_transporter-like_CS"/>
</dbReference>
<keyword evidence="6 12" id="KW-0067">ATP-binding</keyword>
<dbReference type="InterPro" id="IPR011527">
    <property type="entry name" value="ABC1_TM_dom"/>
</dbReference>
<dbReference type="PROSITE" id="PS00211">
    <property type="entry name" value="ABC_TRANSPORTER_1"/>
    <property type="match status" value="1"/>
</dbReference>
<evidence type="ECO:0000256" key="3">
    <source>
        <dbReference type="ARBA" id="ARBA00022475"/>
    </source>
</evidence>
<dbReference type="PANTHER" id="PTHR43394">
    <property type="entry name" value="ATP-DEPENDENT PERMEASE MDL1, MITOCHONDRIAL"/>
    <property type="match status" value="1"/>
</dbReference>
<organism evidence="12 13">
    <name type="scientific">Deinococcus yavapaiensis KR-236</name>
    <dbReference type="NCBI Taxonomy" id="694435"/>
    <lineage>
        <taxon>Bacteria</taxon>
        <taxon>Thermotogati</taxon>
        <taxon>Deinococcota</taxon>
        <taxon>Deinococci</taxon>
        <taxon>Deinococcales</taxon>
        <taxon>Deinococcaceae</taxon>
        <taxon>Deinococcus</taxon>
    </lineage>
</organism>
<evidence type="ECO:0000313" key="13">
    <source>
        <dbReference type="Proteomes" id="UP000248326"/>
    </source>
</evidence>
<dbReference type="PROSITE" id="PS50929">
    <property type="entry name" value="ABC_TM1F"/>
    <property type="match status" value="1"/>
</dbReference>
<dbReference type="SUPFAM" id="SSF52540">
    <property type="entry name" value="P-loop containing nucleoside triphosphate hydrolases"/>
    <property type="match status" value="1"/>
</dbReference>
<dbReference type="AlphaFoldDB" id="A0A318SAT5"/>
<name>A0A318SAT5_9DEIO</name>
<keyword evidence="7 9" id="KW-1133">Transmembrane helix</keyword>
<evidence type="ECO:0000256" key="7">
    <source>
        <dbReference type="ARBA" id="ARBA00022989"/>
    </source>
</evidence>
<sequence length="600" mass="65114">MTFARRPASTTERPKSRDLGQLRRLLGYTRPYRRSIGVAAVATLIAAAFNLVFPQVVGRLIDASFLRIGSADTRVLDRTVIFLIVVFAAQSLFTALQTYLLSRAGEGVVADLRRALYGHLLTLSPKFFEARKTGELTSRLTSDVSTVQGAVSTALAQLFSQTITLVGAVVILLVTNLRLSLVMLAIVPIVVLAAVFFGRMLRKVSREFQDKVAAANGSAEEAISGVRVVQSFTAEALESRRYSDLITESFRVALRRARVRAAFVPSVVFAMFSALGVVLWYGGRLVIAGQLTPGQLIAFLFYTITVATSIGAFTGLVSQFQEALGASSRIFELLDERSDLVEQAAPVPLGTVRGHVTFEDVSFRYGDRGDADILSRIDLDVPPGEIVALVGPSGAGKSTLVTLIPRFYDVTSGRILVDGVDVRDVSLHELRSHVGIVPQETQLFSGTIRENIRYGRPDATNANVEEAARAANAFDFVTAFPDGFDTIVGERGVKLSGGQRQRVAIARALLKNPRVLILDEATSALDSESEALVQDALDRLMHGRTTFVIAHRLSTVRNASRIVVLDGGRVREVGTHDELIASGGLYRDLYDLQFREGAAD</sequence>
<dbReference type="InterPro" id="IPR027417">
    <property type="entry name" value="P-loop_NTPase"/>
</dbReference>
<feature type="transmembrane region" description="Helical" evidence="9">
    <location>
        <begin position="295"/>
        <end position="317"/>
    </location>
</feature>
<dbReference type="Proteomes" id="UP000248326">
    <property type="component" value="Unassembled WGS sequence"/>
</dbReference>
<evidence type="ECO:0000259" key="11">
    <source>
        <dbReference type="PROSITE" id="PS50929"/>
    </source>
</evidence>
<keyword evidence="3" id="KW-1003">Cell membrane</keyword>
<evidence type="ECO:0000256" key="1">
    <source>
        <dbReference type="ARBA" id="ARBA00004651"/>
    </source>
</evidence>
<dbReference type="GO" id="GO:0090374">
    <property type="term" value="P:oligopeptide export from mitochondrion"/>
    <property type="evidence" value="ECO:0007669"/>
    <property type="project" value="TreeGrafter"/>
</dbReference>
<feature type="transmembrane region" description="Helical" evidence="9">
    <location>
        <begin position="81"/>
        <end position="101"/>
    </location>
</feature>
<feature type="transmembrane region" description="Helical" evidence="9">
    <location>
        <begin position="36"/>
        <end position="61"/>
    </location>
</feature>
<gene>
    <name evidence="12" type="ORF">DES52_103163</name>
</gene>
<evidence type="ECO:0000256" key="6">
    <source>
        <dbReference type="ARBA" id="ARBA00022840"/>
    </source>
</evidence>
<dbReference type="GO" id="GO:0015421">
    <property type="term" value="F:ABC-type oligopeptide transporter activity"/>
    <property type="evidence" value="ECO:0007669"/>
    <property type="project" value="TreeGrafter"/>
</dbReference>
<evidence type="ECO:0000256" key="5">
    <source>
        <dbReference type="ARBA" id="ARBA00022741"/>
    </source>
</evidence>
<dbReference type="PANTHER" id="PTHR43394:SF1">
    <property type="entry name" value="ATP-BINDING CASSETTE SUB-FAMILY B MEMBER 10, MITOCHONDRIAL"/>
    <property type="match status" value="1"/>
</dbReference>
<dbReference type="GO" id="GO:0005524">
    <property type="term" value="F:ATP binding"/>
    <property type="evidence" value="ECO:0007669"/>
    <property type="project" value="UniProtKB-KW"/>
</dbReference>
<evidence type="ECO:0000256" key="8">
    <source>
        <dbReference type="ARBA" id="ARBA00023136"/>
    </source>
</evidence>
<evidence type="ECO:0000256" key="9">
    <source>
        <dbReference type="SAM" id="Phobius"/>
    </source>
</evidence>
<keyword evidence="4 9" id="KW-0812">Transmembrane</keyword>
<feature type="transmembrane region" description="Helical" evidence="9">
    <location>
        <begin position="155"/>
        <end position="175"/>
    </location>
</feature>
<keyword evidence="8 9" id="KW-0472">Membrane</keyword>
<feature type="transmembrane region" description="Helical" evidence="9">
    <location>
        <begin position="181"/>
        <end position="201"/>
    </location>
</feature>
<dbReference type="CDD" id="cd03251">
    <property type="entry name" value="ABCC_MsbA"/>
    <property type="match status" value="1"/>
</dbReference>
<dbReference type="Pfam" id="PF00664">
    <property type="entry name" value="ABC_membrane"/>
    <property type="match status" value="1"/>
</dbReference>
<dbReference type="GO" id="GO:0005886">
    <property type="term" value="C:plasma membrane"/>
    <property type="evidence" value="ECO:0007669"/>
    <property type="project" value="UniProtKB-SubCell"/>
</dbReference>
<protein>
    <submittedName>
        <fullName evidence="12">ABC transporter fused permease/ATP-binding protein</fullName>
    </submittedName>
</protein>
<evidence type="ECO:0000256" key="2">
    <source>
        <dbReference type="ARBA" id="ARBA00022448"/>
    </source>
</evidence>
<dbReference type="SMART" id="SM00382">
    <property type="entry name" value="AAA"/>
    <property type="match status" value="1"/>
</dbReference>
<dbReference type="EMBL" id="QJSX01000003">
    <property type="protein sequence ID" value="PYE55330.1"/>
    <property type="molecule type" value="Genomic_DNA"/>
</dbReference>
<keyword evidence="2" id="KW-0813">Transport</keyword>
<evidence type="ECO:0000256" key="4">
    <source>
        <dbReference type="ARBA" id="ARBA00022692"/>
    </source>
</evidence>
<dbReference type="InterPro" id="IPR039421">
    <property type="entry name" value="Type_1_exporter"/>
</dbReference>
<reference evidence="12 13" key="1">
    <citation type="submission" date="2018-06" db="EMBL/GenBank/DDBJ databases">
        <title>Genomic Encyclopedia of Type Strains, Phase IV (KMG-IV): sequencing the most valuable type-strain genomes for metagenomic binning, comparative biology and taxonomic classification.</title>
        <authorList>
            <person name="Goeker M."/>
        </authorList>
    </citation>
    <scope>NUCLEOTIDE SEQUENCE [LARGE SCALE GENOMIC DNA]</scope>
    <source>
        <strain evidence="12 13">DSM 18048</strain>
    </source>
</reference>
<evidence type="ECO:0000259" key="10">
    <source>
        <dbReference type="PROSITE" id="PS50893"/>
    </source>
</evidence>
<dbReference type="PROSITE" id="PS50893">
    <property type="entry name" value="ABC_TRANSPORTER_2"/>
    <property type="match status" value="1"/>
</dbReference>
<keyword evidence="13" id="KW-1185">Reference proteome</keyword>
<feature type="transmembrane region" description="Helical" evidence="9">
    <location>
        <begin position="261"/>
        <end position="283"/>
    </location>
</feature>
<proteinExistence type="predicted"/>
<dbReference type="CDD" id="cd18576">
    <property type="entry name" value="ABC_6TM_bac_exporter_ABCB8_10_like"/>
    <property type="match status" value="1"/>
</dbReference>
<dbReference type="Gene3D" id="1.20.1560.10">
    <property type="entry name" value="ABC transporter type 1, transmembrane domain"/>
    <property type="match status" value="1"/>
</dbReference>
<comment type="caution">
    <text evidence="12">The sequence shown here is derived from an EMBL/GenBank/DDBJ whole genome shotgun (WGS) entry which is preliminary data.</text>
</comment>
<keyword evidence="5" id="KW-0547">Nucleotide-binding</keyword>
<evidence type="ECO:0000313" key="12">
    <source>
        <dbReference type="EMBL" id="PYE55330.1"/>
    </source>
</evidence>
<dbReference type="InterPro" id="IPR036640">
    <property type="entry name" value="ABC1_TM_sf"/>
</dbReference>
<dbReference type="GO" id="GO:0016887">
    <property type="term" value="F:ATP hydrolysis activity"/>
    <property type="evidence" value="ECO:0007669"/>
    <property type="project" value="InterPro"/>
</dbReference>
<comment type="subcellular location">
    <subcellularLocation>
        <location evidence="1">Cell membrane</location>
        <topology evidence="1">Multi-pass membrane protein</topology>
    </subcellularLocation>
</comment>
<dbReference type="InterPro" id="IPR003593">
    <property type="entry name" value="AAA+_ATPase"/>
</dbReference>